<feature type="transmembrane region" description="Helical" evidence="1">
    <location>
        <begin position="114"/>
        <end position="130"/>
    </location>
</feature>
<keyword evidence="3" id="KW-1185">Reference proteome</keyword>
<name>A0A177AW00_9BILA</name>
<dbReference type="AlphaFoldDB" id="A0A177AW00"/>
<keyword evidence="1" id="KW-0472">Membrane</keyword>
<sequence>MHHKKTVNSDKIVVEKNSSKFDIVVWVFLVLDIVFVIISFATPYWEKDNNWIKGVWEKFSNINGYYVKYSGSQIMSLNLLLVQAFSSIGVILLLVVLGLKILSVLLDEFNKIRILCIGMIAVVALEIFNLKNFNDMNSNFTIDQILSTPNRKDLINILTCDNFKSIEKNTLVNKLTLLRSAFKNHIHCDNKNNMNDKISKILIGQRNETIDSHQNYHIYNEEIKFKHNKNCDRVQSLHYLDLATCKVKLKRKKPTFSVESILKCNFSRNDKNLHLTPCNHFDLYSQHKLNLIMNNSIHLNSQFNFPANITNSNNLNSENKNYINFDNATLQANSINCNFNSSKYCNV</sequence>
<keyword evidence="1" id="KW-0812">Transmembrane</keyword>
<dbReference type="Proteomes" id="UP000078046">
    <property type="component" value="Unassembled WGS sequence"/>
</dbReference>
<protein>
    <submittedName>
        <fullName evidence="2">Uncharacterized protein</fullName>
    </submittedName>
</protein>
<reference evidence="2 3" key="1">
    <citation type="submission" date="2016-04" db="EMBL/GenBank/DDBJ databases">
        <title>The genome of Intoshia linei affirms orthonectids as highly simplified spiralians.</title>
        <authorList>
            <person name="Mikhailov K.V."/>
            <person name="Slusarev G.S."/>
            <person name="Nikitin M.A."/>
            <person name="Logacheva M.D."/>
            <person name="Penin A."/>
            <person name="Aleoshin V."/>
            <person name="Panchin Y.V."/>
        </authorList>
    </citation>
    <scope>NUCLEOTIDE SEQUENCE [LARGE SCALE GENOMIC DNA]</scope>
    <source>
        <strain evidence="2">Intl2013</strain>
        <tissue evidence="2">Whole animal</tissue>
    </source>
</reference>
<evidence type="ECO:0000313" key="3">
    <source>
        <dbReference type="Proteomes" id="UP000078046"/>
    </source>
</evidence>
<evidence type="ECO:0000256" key="1">
    <source>
        <dbReference type="SAM" id="Phobius"/>
    </source>
</evidence>
<comment type="caution">
    <text evidence="2">The sequence shown here is derived from an EMBL/GenBank/DDBJ whole genome shotgun (WGS) entry which is preliminary data.</text>
</comment>
<proteinExistence type="predicted"/>
<keyword evidence="1" id="KW-1133">Transmembrane helix</keyword>
<dbReference type="EMBL" id="LWCA01001006">
    <property type="protein sequence ID" value="OAF66198.1"/>
    <property type="molecule type" value="Genomic_DNA"/>
</dbReference>
<accession>A0A177AW00</accession>
<feature type="transmembrane region" description="Helical" evidence="1">
    <location>
        <begin position="80"/>
        <end position="102"/>
    </location>
</feature>
<gene>
    <name evidence="2" type="ORF">A3Q56_06089</name>
</gene>
<feature type="transmembrane region" description="Helical" evidence="1">
    <location>
        <begin position="21"/>
        <end position="41"/>
    </location>
</feature>
<evidence type="ECO:0000313" key="2">
    <source>
        <dbReference type="EMBL" id="OAF66198.1"/>
    </source>
</evidence>
<organism evidence="2 3">
    <name type="scientific">Intoshia linei</name>
    <dbReference type="NCBI Taxonomy" id="1819745"/>
    <lineage>
        <taxon>Eukaryota</taxon>
        <taxon>Metazoa</taxon>
        <taxon>Spiralia</taxon>
        <taxon>Lophotrochozoa</taxon>
        <taxon>Mesozoa</taxon>
        <taxon>Orthonectida</taxon>
        <taxon>Rhopaluridae</taxon>
        <taxon>Intoshia</taxon>
    </lineage>
</organism>